<protein>
    <recommendedName>
        <fullName evidence="2">Secretion system C-terminal sorting domain-containing protein</fullName>
    </recommendedName>
</protein>
<proteinExistence type="predicted"/>
<name>A0ABP7SUG8_9BACT</name>
<accession>A0ABP7SUG8</accession>
<gene>
    <name evidence="3" type="ORF">GCM10022408_32470</name>
</gene>
<dbReference type="EMBL" id="BAABDJ010000037">
    <property type="protein sequence ID" value="GAA4016495.1"/>
    <property type="molecule type" value="Genomic_DNA"/>
</dbReference>
<keyword evidence="4" id="KW-1185">Reference proteome</keyword>
<feature type="chain" id="PRO_5045313380" description="Secretion system C-terminal sorting domain-containing protein" evidence="1">
    <location>
        <begin position="29"/>
        <end position="576"/>
    </location>
</feature>
<reference evidence="4" key="1">
    <citation type="journal article" date="2019" name="Int. J. Syst. Evol. Microbiol.">
        <title>The Global Catalogue of Microorganisms (GCM) 10K type strain sequencing project: providing services to taxonomists for standard genome sequencing and annotation.</title>
        <authorList>
            <consortium name="The Broad Institute Genomics Platform"/>
            <consortium name="The Broad Institute Genome Sequencing Center for Infectious Disease"/>
            <person name="Wu L."/>
            <person name="Ma J."/>
        </authorList>
    </citation>
    <scope>NUCLEOTIDE SEQUENCE [LARGE SCALE GENOMIC DNA]</scope>
    <source>
        <strain evidence="4">JCM 17224</strain>
    </source>
</reference>
<dbReference type="PANTHER" id="PTHR35580:SF1">
    <property type="entry name" value="PHYTASE-LIKE DOMAIN-CONTAINING PROTEIN"/>
    <property type="match status" value="1"/>
</dbReference>
<dbReference type="RefSeq" id="WP_345074446.1">
    <property type="nucleotide sequence ID" value="NZ_BAABDJ010000037.1"/>
</dbReference>
<evidence type="ECO:0000313" key="3">
    <source>
        <dbReference type="EMBL" id="GAA4016495.1"/>
    </source>
</evidence>
<feature type="domain" description="Secretion system C-terminal sorting" evidence="2">
    <location>
        <begin position="501"/>
        <end position="564"/>
    </location>
</feature>
<sequence length="576" mass="58593">MRIFTYGFACLRIGLCAGFLLTGATSWAQNAPGWTLARRLASGGIDPTRDGGSADGIRVDASGNMYVVGDFHGTLDVGGTVLSSPDGYDSYLAKYSPSGTLLWAKHLNGANYETVAPAVALDAGGNAYLTGSFYGSVSVGGITLTDPAYTPGSTQLNGYVAKFSPTGGLLWAQRLGAVTSSSSGSAGGSGIAVDAVGNVVLGGWFSGSVTIGTATLTSTLYVDSNGSYPSQDILLAKLDPQGKVLWARQDGGQGGEGPSDLSVDASNNIYIGGSYDGNAAFGTITLPGTLYKTEGFVAKYSAAGTPQWATGMPSAIAGLRENIVRHLSADPAGNVSLIGNGEERPPAGPSNFRSFVARYTAQGALAWSFLSSPSEDNYNVGIVTDVAGNSYLDQAFMGSITLAGVTLTGSAPTAVNLCVIALTPQGTPRWSLRNDSGEMGGSGIGLDPSGQVYIAGVAVGPVQLGSFLLAANSATYEPFIARLTSGITATKSGQVLPALAVYPNPTDATTTVTLPSQPHAGYVVVRDLTGRLVQQVSFAAAATKARLPLAGVAAGLYTVQVVTAAGFSPLARLVVQ</sequence>
<dbReference type="Proteomes" id="UP001500567">
    <property type="component" value="Unassembled WGS sequence"/>
</dbReference>
<dbReference type="InterPro" id="IPR026444">
    <property type="entry name" value="Secre_tail"/>
</dbReference>
<dbReference type="PANTHER" id="PTHR35580">
    <property type="entry name" value="CELL SURFACE GLYCOPROTEIN (S-LAYER PROTEIN)-LIKE PROTEIN"/>
    <property type="match status" value="1"/>
</dbReference>
<evidence type="ECO:0000259" key="2">
    <source>
        <dbReference type="Pfam" id="PF18962"/>
    </source>
</evidence>
<dbReference type="InterPro" id="IPR052918">
    <property type="entry name" value="Motility_Chemotaxis_Reg"/>
</dbReference>
<comment type="caution">
    <text evidence="3">The sequence shown here is derived from an EMBL/GenBank/DDBJ whole genome shotgun (WGS) entry which is preliminary data.</text>
</comment>
<evidence type="ECO:0000256" key="1">
    <source>
        <dbReference type="SAM" id="SignalP"/>
    </source>
</evidence>
<feature type="signal peptide" evidence="1">
    <location>
        <begin position="1"/>
        <end position="28"/>
    </location>
</feature>
<dbReference type="Pfam" id="PF18962">
    <property type="entry name" value="Por_Secre_tail"/>
    <property type="match status" value="1"/>
</dbReference>
<keyword evidence="1" id="KW-0732">Signal</keyword>
<dbReference type="SUPFAM" id="SSF63829">
    <property type="entry name" value="Calcium-dependent phosphotriesterase"/>
    <property type="match status" value="1"/>
</dbReference>
<dbReference type="Gene3D" id="2.80.10.50">
    <property type="match status" value="2"/>
</dbReference>
<dbReference type="NCBIfam" id="TIGR04183">
    <property type="entry name" value="Por_Secre_tail"/>
    <property type="match status" value="1"/>
</dbReference>
<organism evidence="3 4">
    <name type="scientific">Hymenobacter fastidiosus</name>
    <dbReference type="NCBI Taxonomy" id="486264"/>
    <lineage>
        <taxon>Bacteria</taxon>
        <taxon>Pseudomonadati</taxon>
        <taxon>Bacteroidota</taxon>
        <taxon>Cytophagia</taxon>
        <taxon>Cytophagales</taxon>
        <taxon>Hymenobacteraceae</taxon>
        <taxon>Hymenobacter</taxon>
    </lineage>
</organism>
<evidence type="ECO:0000313" key="4">
    <source>
        <dbReference type="Proteomes" id="UP001500567"/>
    </source>
</evidence>